<comment type="similarity">
    <text evidence="1">Belongs to the PRORSD1 family.</text>
</comment>
<dbReference type="FunFam" id="3.90.960.10:FF:000005">
    <property type="entry name" value="Putative prolyl-tRNA synthetase"/>
    <property type="match status" value="1"/>
</dbReference>
<dbReference type="PANTHER" id="PTHR31423">
    <property type="entry name" value="YBAK DOMAIN-CONTAINING PROTEIN"/>
    <property type="match status" value="1"/>
</dbReference>
<evidence type="ECO:0000313" key="3">
    <source>
        <dbReference type="EMBL" id="KAL0483665.1"/>
    </source>
</evidence>
<dbReference type="CDD" id="cd04335">
    <property type="entry name" value="PrdX_deacylase"/>
    <property type="match status" value="1"/>
</dbReference>
<evidence type="ECO:0000259" key="2">
    <source>
        <dbReference type="Pfam" id="PF04073"/>
    </source>
</evidence>
<dbReference type="EMBL" id="JAOPGA020000973">
    <property type="protein sequence ID" value="KAL0483665.1"/>
    <property type="molecule type" value="Genomic_DNA"/>
</dbReference>
<dbReference type="InterPro" id="IPR036754">
    <property type="entry name" value="YbaK/aa-tRNA-synt-asso_dom_sf"/>
</dbReference>
<dbReference type="PANTHER" id="PTHR31423:SF3">
    <property type="entry name" value="PROLYL-TRNA SYNTHETASE ASSOCIATED DOMAIN-CONTAINING PROTEIN 1-RELATED"/>
    <property type="match status" value="1"/>
</dbReference>
<keyword evidence="4" id="KW-1185">Reference proteome</keyword>
<comment type="caution">
    <text evidence="3">The sequence shown here is derived from an EMBL/GenBank/DDBJ whole genome shotgun (WGS) entry which is preliminary data.</text>
</comment>
<accession>A0AAW2Z2I6</accession>
<name>A0AAW2Z2I6_9EUKA</name>
<feature type="domain" description="YbaK/aminoacyl-tRNA synthetase-associated" evidence="2">
    <location>
        <begin position="23"/>
        <end position="154"/>
    </location>
</feature>
<dbReference type="Pfam" id="PF04073">
    <property type="entry name" value="tRNA_edit"/>
    <property type="match status" value="1"/>
</dbReference>
<dbReference type="Proteomes" id="UP001431209">
    <property type="component" value="Unassembled WGS sequence"/>
</dbReference>
<dbReference type="SUPFAM" id="SSF55826">
    <property type="entry name" value="YbaK/ProRS associated domain"/>
    <property type="match status" value="1"/>
</dbReference>
<evidence type="ECO:0000256" key="1">
    <source>
        <dbReference type="ARBA" id="ARBA00010201"/>
    </source>
</evidence>
<proteinExistence type="inferred from homology"/>
<organism evidence="3 4">
    <name type="scientific">Acrasis kona</name>
    <dbReference type="NCBI Taxonomy" id="1008807"/>
    <lineage>
        <taxon>Eukaryota</taxon>
        <taxon>Discoba</taxon>
        <taxon>Heterolobosea</taxon>
        <taxon>Tetramitia</taxon>
        <taxon>Eutetramitia</taxon>
        <taxon>Acrasidae</taxon>
        <taxon>Acrasis</taxon>
    </lineage>
</organism>
<protein>
    <submittedName>
        <fullName evidence="3">Prolyl-tRNA synthetase associated domain-containing protein</fullName>
    </submittedName>
</protein>
<dbReference type="InterPro" id="IPR040285">
    <property type="entry name" value="ProX/PRXD1"/>
</dbReference>
<gene>
    <name evidence="3" type="ORF">AKO1_013917</name>
</gene>
<evidence type="ECO:0000313" key="4">
    <source>
        <dbReference type="Proteomes" id="UP001431209"/>
    </source>
</evidence>
<dbReference type="InterPro" id="IPR007214">
    <property type="entry name" value="YbaK/aa-tRNA-synth-assoc-dom"/>
</dbReference>
<dbReference type="AlphaFoldDB" id="A0AAW2Z2I6"/>
<dbReference type="GO" id="GO:0002161">
    <property type="term" value="F:aminoacyl-tRNA deacylase activity"/>
    <property type="evidence" value="ECO:0007669"/>
    <property type="project" value="InterPro"/>
</dbReference>
<sequence length="169" mass="18853">MNKDKILECLDSLNIHHVTVTHEKAFTVEEQRTFIQDLLKSEPNVCMVKNLFLKSKKKPELILLTAHCDSTVDLKSLGAKIGVGSNLRFADENTLQTVLGVTKGSVTPLAIINDKEKKVTLLLDEAILGYDKLIAHPLSNDASTVILVGDMKRFFEHTGHEYQIINLNT</sequence>
<reference evidence="3 4" key="1">
    <citation type="submission" date="2024-03" db="EMBL/GenBank/DDBJ databases">
        <title>The Acrasis kona genome and developmental transcriptomes reveal deep origins of eukaryotic multicellular pathways.</title>
        <authorList>
            <person name="Sheikh S."/>
            <person name="Fu C.-J."/>
            <person name="Brown M.W."/>
            <person name="Baldauf S.L."/>
        </authorList>
    </citation>
    <scope>NUCLEOTIDE SEQUENCE [LARGE SCALE GENOMIC DNA]</scope>
    <source>
        <strain evidence="3 4">ATCC MYA-3509</strain>
    </source>
</reference>
<dbReference type="Gene3D" id="3.90.960.10">
    <property type="entry name" value="YbaK/aminoacyl-tRNA synthetase-associated domain"/>
    <property type="match status" value="1"/>
</dbReference>